<feature type="compositionally biased region" description="Basic and acidic residues" evidence="1">
    <location>
        <begin position="92"/>
        <end position="113"/>
    </location>
</feature>
<gene>
    <name evidence="3" type="ORF">CK203_094405</name>
</gene>
<evidence type="ECO:0000256" key="1">
    <source>
        <dbReference type="SAM" id="MobiDB-lite"/>
    </source>
</evidence>
<evidence type="ECO:0000259" key="2">
    <source>
        <dbReference type="Pfam" id="PF14111"/>
    </source>
</evidence>
<feature type="domain" description="DUF4283" evidence="2">
    <location>
        <begin position="133"/>
        <end position="219"/>
    </location>
</feature>
<accession>A0A438CS15</accession>
<sequence>MGSASVGMFLEGMDQCIKDGKDVKWEKGWKEKGRRFSMVREANKAGSFIRLGVVDAEKKWYSICIPKGKGGREGWTAMAKVVRNLFTRVERREINKDEPSPNRAPSEKGERGGRRSNIGIRMEVKEEESCRNEDRLGQCLIGKWDPKVAGGGDLERMGWMLASVWGLKGKLGLAWMDEGRALWEFEKAAEARKILDGGVRLVGGIQVDLKVWSPCFGCLEEGDLEEEAWVRVKGLPLSLWTPSILRRVGDVCGGFVAMDGPTERMEDLRWARLLVRTKRGVWPNSIEIEVDKTTYLLPMWWEVRPLFRKKAEDRRSAEGCEEGDDGDTRAGRRVEEWSSAGIEAQSRSGDVMDGLPDGKGRVLSGGRIRFGSLIREPENGADEGLNSCGPIRPNVRLGVRRGGGLSPTPISGASSGGLGPTGRLKGPKGKEKALEEIHGSRDGFNMDQRWCSGPSSSGLQEKGAQRGGPLRLGPKMSKFNSSPLGVSVQPGPLDDANFELEFLRVREMEIVIVQKANALEEWADSALHKEVMRYEALSSLGGLWVSGNSSSSSMTTFGRTPEGEFFDHSGKAREICQIDRDSQGQEAEGTRPNGSVCWELVEFKGALATAREQEGGSSQDEVQDERGEKDLDWQESSLARFSHFLGFSTDGMEKEILNFLSKIRKRREKIHSKGLLEKSRFERELKRLECSVNYEGDSKRRALFRAKGCR</sequence>
<feature type="region of interest" description="Disordered" evidence="1">
    <location>
        <begin position="610"/>
        <end position="629"/>
    </location>
</feature>
<comment type="caution">
    <text evidence="3">The sequence shown here is derived from an EMBL/GenBank/DDBJ whole genome shotgun (WGS) entry which is preliminary data.</text>
</comment>
<organism evidence="3 4">
    <name type="scientific">Vitis vinifera</name>
    <name type="common">Grape</name>
    <dbReference type="NCBI Taxonomy" id="29760"/>
    <lineage>
        <taxon>Eukaryota</taxon>
        <taxon>Viridiplantae</taxon>
        <taxon>Streptophyta</taxon>
        <taxon>Embryophyta</taxon>
        <taxon>Tracheophyta</taxon>
        <taxon>Spermatophyta</taxon>
        <taxon>Magnoliopsida</taxon>
        <taxon>eudicotyledons</taxon>
        <taxon>Gunneridae</taxon>
        <taxon>Pentapetalae</taxon>
        <taxon>rosids</taxon>
        <taxon>Vitales</taxon>
        <taxon>Vitaceae</taxon>
        <taxon>Viteae</taxon>
        <taxon>Vitis</taxon>
    </lineage>
</organism>
<dbReference type="PANTHER" id="PTHR34427:SF5">
    <property type="entry name" value="DUF4283 DOMAIN-CONTAINING PROTEIN"/>
    <property type="match status" value="1"/>
</dbReference>
<feature type="region of interest" description="Disordered" evidence="1">
    <location>
        <begin position="92"/>
        <end position="117"/>
    </location>
</feature>
<feature type="compositionally biased region" description="Basic and acidic residues" evidence="1">
    <location>
        <begin position="428"/>
        <end position="441"/>
    </location>
</feature>
<name>A0A438CS15_VITVI</name>
<feature type="region of interest" description="Disordered" evidence="1">
    <location>
        <begin position="403"/>
        <end position="478"/>
    </location>
</feature>
<dbReference type="EMBL" id="QGNW01002045">
    <property type="protein sequence ID" value="RVW26011.1"/>
    <property type="molecule type" value="Genomic_DNA"/>
</dbReference>
<evidence type="ECO:0000313" key="3">
    <source>
        <dbReference type="EMBL" id="RVW26011.1"/>
    </source>
</evidence>
<dbReference type="PANTHER" id="PTHR34427">
    <property type="entry name" value="DUF4283 DOMAIN PROTEIN"/>
    <property type="match status" value="1"/>
</dbReference>
<evidence type="ECO:0000313" key="4">
    <source>
        <dbReference type="Proteomes" id="UP000288805"/>
    </source>
</evidence>
<reference evidence="3 4" key="1">
    <citation type="journal article" date="2018" name="PLoS Genet.">
        <title>Population sequencing reveals clonal diversity and ancestral inbreeding in the grapevine cultivar Chardonnay.</title>
        <authorList>
            <person name="Roach M.J."/>
            <person name="Johnson D.L."/>
            <person name="Bohlmann J."/>
            <person name="van Vuuren H.J."/>
            <person name="Jones S.J."/>
            <person name="Pretorius I.S."/>
            <person name="Schmidt S.A."/>
            <person name="Borneman A.R."/>
        </authorList>
    </citation>
    <scope>NUCLEOTIDE SEQUENCE [LARGE SCALE GENOMIC DNA]</scope>
    <source>
        <strain evidence="4">cv. Chardonnay</strain>
        <tissue evidence="3">Leaf</tissue>
    </source>
</reference>
<dbReference type="AlphaFoldDB" id="A0A438CS15"/>
<dbReference type="Proteomes" id="UP000288805">
    <property type="component" value="Unassembled WGS sequence"/>
</dbReference>
<proteinExistence type="predicted"/>
<protein>
    <recommendedName>
        <fullName evidence="2">DUF4283 domain-containing protein</fullName>
    </recommendedName>
</protein>
<dbReference type="InterPro" id="IPR025558">
    <property type="entry name" value="DUF4283"/>
</dbReference>
<dbReference type="Pfam" id="PF14111">
    <property type="entry name" value="DUF4283"/>
    <property type="match status" value="1"/>
</dbReference>